<gene>
    <name evidence="11" type="primary">aroK</name>
    <name evidence="12" type="ORF">DEA61_07420</name>
    <name evidence="13" type="ORF">EV203_10297</name>
</gene>
<dbReference type="RefSeq" id="WP_011025591.1">
    <property type="nucleotide sequence ID" value="NZ_DOLB01000107.1"/>
</dbReference>
<sequence length="171" mass="19369">MKNIVLTGFMGTGKTTVGKKVATTLHFNFIDTDKLVEKMAGMSVAEIFEKHGEEYFRKLEKAAVIKASRLKNHVIATGGGVVLNPSNIVQLRKNGVIILLKARPEVILRNISKTKDRPLLAVEDPEKRIRELLEEREPFYRFADYTIDVSDKTIEEVAEEVIRAYIKLKGR</sequence>
<evidence type="ECO:0000313" key="12">
    <source>
        <dbReference type="EMBL" id="HBT49641.1"/>
    </source>
</evidence>
<feature type="binding site" evidence="11">
    <location>
        <position position="117"/>
    </location>
    <ligand>
        <name>ATP</name>
        <dbReference type="ChEBI" id="CHEBI:30616"/>
    </ligand>
</feature>
<feature type="binding site" evidence="11">
    <location>
        <position position="136"/>
    </location>
    <ligand>
        <name>substrate</name>
    </ligand>
</feature>
<comment type="subunit">
    <text evidence="11">Monomer.</text>
</comment>
<keyword evidence="5 11" id="KW-0808">Transferase</keyword>
<dbReference type="PROSITE" id="PS01128">
    <property type="entry name" value="SHIKIMATE_KINASE"/>
    <property type="match status" value="1"/>
</dbReference>
<feature type="binding site" evidence="11">
    <location>
        <position position="15"/>
    </location>
    <ligand>
        <name>Mg(2+)</name>
        <dbReference type="ChEBI" id="CHEBI:18420"/>
    </ligand>
</feature>
<dbReference type="AlphaFoldDB" id="A0A101E5L3"/>
<dbReference type="EMBL" id="DOLB01000107">
    <property type="protein sequence ID" value="HBT49641.1"/>
    <property type="molecule type" value="Genomic_DNA"/>
</dbReference>
<feature type="binding site" evidence="11">
    <location>
        <position position="79"/>
    </location>
    <ligand>
        <name>substrate</name>
    </ligand>
</feature>
<dbReference type="GO" id="GO:0009423">
    <property type="term" value="P:chorismate biosynthetic process"/>
    <property type="evidence" value="ECO:0007669"/>
    <property type="project" value="UniProtKB-UniRule"/>
</dbReference>
<dbReference type="InterPro" id="IPR023000">
    <property type="entry name" value="Shikimate_kinase_CS"/>
</dbReference>
<comment type="caution">
    <text evidence="12">The sequence shown here is derived from an EMBL/GenBank/DDBJ whole genome shotgun (WGS) entry which is preliminary data.</text>
</comment>
<evidence type="ECO:0000256" key="10">
    <source>
        <dbReference type="ARBA" id="ARBA00048567"/>
    </source>
</evidence>
<feature type="binding site" evidence="11">
    <location>
        <position position="57"/>
    </location>
    <ligand>
        <name>substrate</name>
    </ligand>
</feature>
<evidence type="ECO:0000256" key="7">
    <source>
        <dbReference type="ARBA" id="ARBA00022777"/>
    </source>
</evidence>
<dbReference type="GO" id="GO:0008652">
    <property type="term" value="P:amino acid biosynthetic process"/>
    <property type="evidence" value="ECO:0007669"/>
    <property type="project" value="UniProtKB-KW"/>
</dbReference>
<dbReference type="PRINTS" id="PR01100">
    <property type="entry name" value="SHIKIMTKNASE"/>
</dbReference>
<dbReference type="Proteomes" id="UP000264445">
    <property type="component" value="Unassembled WGS sequence"/>
</dbReference>
<keyword evidence="8 11" id="KW-0067">ATP-binding</keyword>
<comment type="subcellular location">
    <subcellularLocation>
        <location evidence="11">Cytoplasm</location>
    </subcellularLocation>
</comment>
<evidence type="ECO:0000256" key="11">
    <source>
        <dbReference type="HAMAP-Rule" id="MF_00109"/>
    </source>
</evidence>
<accession>A0A101E5L3</accession>
<evidence type="ECO:0000313" key="15">
    <source>
        <dbReference type="Proteomes" id="UP000294886"/>
    </source>
</evidence>
<evidence type="ECO:0000256" key="8">
    <source>
        <dbReference type="ARBA" id="ARBA00022840"/>
    </source>
</evidence>
<dbReference type="OMA" id="FMGCGKS"/>
<protein>
    <recommendedName>
        <fullName evidence="3 11">Shikimate kinase</fullName>
        <shortName evidence="11">SK</shortName>
        <ecNumber evidence="3 11">2.7.1.71</ecNumber>
    </recommendedName>
</protein>
<organism evidence="12 14">
    <name type="scientific">Caldanaerobacter subterraneus</name>
    <dbReference type="NCBI Taxonomy" id="911092"/>
    <lineage>
        <taxon>Bacteria</taxon>
        <taxon>Bacillati</taxon>
        <taxon>Bacillota</taxon>
        <taxon>Clostridia</taxon>
        <taxon>Thermoanaerobacterales</taxon>
        <taxon>Thermoanaerobacteraceae</taxon>
        <taxon>Caldanaerobacter</taxon>
    </lineage>
</organism>
<dbReference type="InterPro" id="IPR031322">
    <property type="entry name" value="Shikimate/glucono_kinase"/>
</dbReference>
<reference evidence="12 14" key="1">
    <citation type="journal article" date="2018" name="Nat. Biotechnol.">
        <title>A standardized bacterial taxonomy based on genome phylogeny substantially revises the tree of life.</title>
        <authorList>
            <person name="Parks D.H."/>
            <person name="Chuvochina M."/>
            <person name="Waite D.W."/>
            <person name="Rinke C."/>
            <person name="Skarshewski A."/>
            <person name="Chaumeil P.A."/>
            <person name="Hugenholtz P."/>
        </authorList>
    </citation>
    <scope>NUCLEOTIDE SEQUENCE [LARGE SCALE GENOMIC DNA]</scope>
    <source>
        <strain evidence="12">UBA12544</strain>
    </source>
</reference>
<evidence type="ECO:0000256" key="3">
    <source>
        <dbReference type="ARBA" id="ARBA00012154"/>
    </source>
</evidence>
<evidence type="ECO:0000256" key="2">
    <source>
        <dbReference type="ARBA" id="ARBA00006997"/>
    </source>
</evidence>
<evidence type="ECO:0000256" key="9">
    <source>
        <dbReference type="ARBA" id="ARBA00023141"/>
    </source>
</evidence>
<dbReference type="GO" id="GO:0004765">
    <property type="term" value="F:shikimate kinase activity"/>
    <property type="evidence" value="ECO:0007669"/>
    <property type="project" value="UniProtKB-UniRule"/>
</dbReference>
<dbReference type="CDD" id="cd00464">
    <property type="entry name" value="SK"/>
    <property type="match status" value="1"/>
</dbReference>
<feature type="binding site" evidence="11">
    <location>
        <begin position="11"/>
        <end position="16"/>
    </location>
    <ligand>
        <name>ATP</name>
        <dbReference type="ChEBI" id="CHEBI:30616"/>
    </ligand>
</feature>
<keyword evidence="9 11" id="KW-0057">Aromatic amino acid biosynthesis</keyword>
<keyword evidence="6 11" id="KW-0547">Nucleotide-binding</keyword>
<keyword evidence="11" id="KW-0963">Cytoplasm</keyword>
<dbReference type="PANTHER" id="PTHR21087:SF16">
    <property type="entry name" value="SHIKIMATE KINASE 1, CHLOROPLASTIC"/>
    <property type="match status" value="1"/>
</dbReference>
<keyword evidence="11" id="KW-0460">Magnesium</keyword>
<evidence type="ECO:0000313" key="14">
    <source>
        <dbReference type="Proteomes" id="UP000264445"/>
    </source>
</evidence>
<comment type="catalytic activity">
    <reaction evidence="10 11">
        <text>shikimate + ATP = 3-phosphoshikimate + ADP + H(+)</text>
        <dbReference type="Rhea" id="RHEA:13121"/>
        <dbReference type="ChEBI" id="CHEBI:15378"/>
        <dbReference type="ChEBI" id="CHEBI:30616"/>
        <dbReference type="ChEBI" id="CHEBI:36208"/>
        <dbReference type="ChEBI" id="CHEBI:145989"/>
        <dbReference type="ChEBI" id="CHEBI:456216"/>
        <dbReference type="EC" id="2.7.1.71"/>
    </reaction>
</comment>
<dbReference type="Proteomes" id="UP000294886">
    <property type="component" value="Unassembled WGS sequence"/>
</dbReference>
<dbReference type="InterPro" id="IPR027417">
    <property type="entry name" value="P-loop_NTPase"/>
</dbReference>
<evidence type="ECO:0000256" key="1">
    <source>
        <dbReference type="ARBA" id="ARBA00004842"/>
    </source>
</evidence>
<dbReference type="EC" id="2.7.1.71" evidence="3 11"/>
<evidence type="ECO:0000256" key="4">
    <source>
        <dbReference type="ARBA" id="ARBA00022605"/>
    </source>
</evidence>
<keyword evidence="7 11" id="KW-0418">Kinase</keyword>
<comment type="pathway">
    <text evidence="1 11">Metabolic intermediate biosynthesis; chorismate biosynthesis; chorismate from D-erythrose 4-phosphate and phosphoenolpyruvate: step 5/7.</text>
</comment>
<dbReference type="NCBIfam" id="NF010553">
    <property type="entry name" value="PRK13947.1"/>
    <property type="match status" value="1"/>
</dbReference>
<dbReference type="Gene3D" id="3.40.50.300">
    <property type="entry name" value="P-loop containing nucleotide triphosphate hydrolases"/>
    <property type="match status" value="1"/>
</dbReference>
<dbReference type="GO" id="GO:0005829">
    <property type="term" value="C:cytosol"/>
    <property type="evidence" value="ECO:0007669"/>
    <property type="project" value="TreeGrafter"/>
</dbReference>
<dbReference type="PANTHER" id="PTHR21087">
    <property type="entry name" value="SHIKIMATE KINASE"/>
    <property type="match status" value="1"/>
</dbReference>
<dbReference type="UniPathway" id="UPA00053">
    <property type="reaction ID" value="UER00088"/>
</dbReference>
<dbReference type="SMR" id="A0A101E5L3"/>
<dbReference type="Pfam" id="PF01202">
    <property type="entry name" value="SKI"/>
    <property type="match status" value="1"/>
</dbReference>
<evidence type="ECO:0000256" key="6">
    <source>
        <dbReference type="ARBA" id="ARBA00022741"/>
    </source>
</evidence>
<evidence type="ECO:0000313" key="13">
    <source>
        <dbReference type="EMBL" id="TCO68410.1"/>
    </source>
</evidence>
<dbReference type="HAMAP" id="MF_00109">
    <property type="entry name" value="Shikimate_kinase"/>
    <property type="match status" value="1"/>
</dbReference>
<dbReference type="EMBL" id="SLWU01000002">
    <property type="protein sequence ID" value="TCO68410.1"/>
    <property type="molecule type" value="Genomic_DNA"/>
</dbReference>
<comment type="similarity">
    <text evidence="2 11">Belongs to the shikimate kinase family.</text>
</comment>
<proteinExistence type="inferred from homology"/>
<dbReference type="GO" id="GO:0000287">
    <property type="term" value="F:magnesium ion binding"/>
    <property type="evidence" value="ECO:0007669"/>
    <property type="project" value="UniProtKB-UniRule"/>
</dbReference>
<dbReference type="GO" id="GO:0009073">
    <property type="term" value="P:aromatic amino acid family biosynthetic process"/>
    <property type="evidence" value="ECO:0007669"/>
    <property type="project" value="UniProtKB-KW"/>
</dbReference>
<keyword evidence="4 11" id="KW-0028">Amino-acid biosynthesis</keyword>
<comment type="caution">
    <text evidence="11">Lacks conserved residue(s) required for the propagation of feature annotation.</text>
</comment>
<dbReference type="InterPro" id="IPR000623">
    <property type="entry name" value="Shikimate_kinase/TSH1"/>
</dbReference>
<dbReference type="SUPFAM" id="SSF52540">
    <property type="entry name" value="P-loop containing nucleoside triphosphate hydrolases"/>
    <property type="match status" value="1"/>
</dbReference>
<keyword evidence="11" id="KW-0479">Metal-binding</keyword>
<comment type="function">
    <text evidence="11">Catalyzes the specific phosphorylation of the 3-hydroxyl group of shikimic acid using ATP as a cosubstrate.</text>
</comment>
<reference evidence="13 15" key="2">
    <citation type="submission" date="2019-03" db="EMBL/GenBank/DDBJ databases">
        <title>Genomic Encyclopedia of Type Strains, Phase IV (KMG-IV): sequencing the most valuable type-strain genomes for metagenomic binning, comparative biology and taxonomic classification.</title>
        <authorList>
            <person name="Goeker M."/>
        </authorList>
    </citation>
    <scope>NUCLEOTIDE SEQUENCE [LARGE SCALE GENOMIC DNA]</scope>
    <source>
        <strain evidence="13 15">DSM 13054</strain>
    </source>
</reference>
<evidence type="ECO:0000256" key="5">
    <source>
        <dbReference type="ARBA" id="ARBA00022679"/>
    </source>
</evidence>
<dbReference type="GO" id="GO:0005524">
    <property type="term" value="F:ATP binding"/>
    <property type="evidence" value="ECO:0007669"/>
    <property type="project" value="UniProtKB-UniRule"/>
</dbReference>
<feature type="binding site" evidence="11">
    <location>
        <position position="33"/>
    </location>
    <ligand>
        <name>substrate</name>
    </ligand>
</feature>
<comment type="cofactor">
    <cofactor evidence="11">
        <name>Mg(2+)</name>
        <dbReference type="ChEBI" id="CHEBI:18420"/>
    </cofactor>
    <text evidence="11">Binds 1 Mg(2+) ion per subunit.</text>
</comment>
<name>A0A101E5L3_9THEO</name>